<dbReference type="GO" id="GO:0060261">
    <property type="term" value="P:positive regulation of transcription initiation by RNA polymerase II"/>
    <property type="evidence" value="ECO:0007669"/>
    <property type="project" value="TreeGrafter"/>
</dbReference>
<accession>A0A1I8BZ80</accession>
<name>A0A1I8BZ80_MELHA</name>
<evidence type="ECO:0000256" key="4">
    <source>
        <dbReference type="ARBA" id="ARBA00023015"/>
    </source>
</evidence>
<dbReference type="Pfam" id="PF11277">
    <property type="entry name" value="Med24_N"/>
    <property type="match status" value="1"/>
</dbReference>
<organism evidence="10 11">
    <name type="scientific">Meloidogyne hapla</name>
    <name type="common">Root-knot nematode worm</name>
    <dbReference type="NCBI Taxonomy" id="6305"/>
    <lineage>
        <taxon>Eukaryota</taxon>
        <taxon>Metazoa</taxon>
        <taxon>Ecdysozoa</taxon>
        <taxon>Nematoda</taxon>
        <taxon>Chromadorea</taxon>
        <taxon>Rhabditida</taxon>
        <taxon>Tylenchina</taxon>
        <taxon>Tylenchomorpha</taxon>
        <taxon>Tylenchoidea</taxon>
        <taxon>Meloidogynidae</taxon>
        <taxon>Meloidogyninae</taxon>
        <taxon>Meloidogyne</taxon>
    </lineage>
</organism>
<evidence type="ECO:0000256" key="2">
    <source>
        <dbReference type="ARBA" id="ARBA00007864"/>
    </source>
</evidence>
<sequence length="569" mass="65794">MVYAIKQLHEQPFTALIIFIFFTEHSEHLNESKDENDSTSKDDEMDIDEEKEIKEPSFQTSRLLKLLDELIELFPSFSTPPKSKWQPCKEDFIHRKHRPALLSLGSIFAIFRVIKTADEVADTFLTVGNILGMEHEQIVEDLLRAALERICNCDSLLDQVDAIKSDNVFHFFLDGLKKADVINSKEHEFLTKKRDLKRAQNDELPPTSTSEHQINSRSFLILKVQKAKKAIDTLEPKNTKMLLMRLLSSGEIPLDMLCSIYCACGELSLFSSKLAALNAQAQQQIGENVSGATTNDQDRLLIFDSTFLLMARIQHVFTDMRLEELVGGRLHCAFYRWTQRYQKCIEEGESMCFVLSSQTGVSSSDDFTNESSFRSNFQRNQFQSMRTHKQPYWLAENNDFGNTIETVPLIGELLLEEFSRGSPNSTEINNIFWTFSQMSCLWLCLVQWLDAQQPTIGNTPRQSMARAMREFEIKLQQQKTATEKDNKDEKDNKERHQSLSYSILIARRLLRQIADHRTKKEHPYTWLIGFAQRPLPALPVGRKMSLLRADLDEIKEENQRLKEANFRIF</sequence>
<evidence type="ECO:0000256" key="5">
    <source>
        <dbReference type="ARBA" id="ARBA00023159"/>
    </source>
</evidence>
<keyword evidence="5" id="KW-0010">Activator</keyword>
<comment type="similarity">
    <text evidence="2">Belongs to the Mediator complex subunit 24 family.</text>
</comment>
<proteinExistence type="inferred from homology"/>
<evidence type="ECO:0000256" key="3">
    <source>
        <dbReference type="ARBA" id="ARBA00019693"/>
    </source>
</evidence>
<dbReference type="InterPro" id="IPR021429">
    <property type="entry name" value="Mediator_Med24"/>
</dbReference>
<evidence type="ECO:0000313" key="10">
    <source>
        <dbReference type="Proteomes" id="UP000095281"/>
    </source>
</evidence>
<feature type="compositionally biased region" description="Basic and acidic residues" evidence="9">
    <location>
        <begin position="481"/>
        <end position="496"/>
    </location>
</feature>
<dbReference type="WBParaSite" id="MhA1_Contig763.frz3.gene1">
    <property type="protein sequence ID" value="MhA1_Contig763.frz3.gene1"/>
    <property type="gene ID" value="MhA1_Contig763.frz3.gene1"/>
</dbReference>
<dbReference type="PANTHER" id="PTHR12898">
    <property type="entry name" value="MEDIATOR OF RNA POLYMERASE II TRANSCRIPTION SUBUNIT 24"/>
    <property type="match status" value="1"/>
</dbReference>
<dbReference type="AlphaFoldDB" id="A0A1I8BZ80"/>
<keyword evidence="6" id="KW-0804">Transcription</keyword>
<evidence type="ECO:0000256" key="7">
    <source>
        <dbReference type="ARBA" id="ARBA00023242"/>
    </source>
</evidence>
<feature type="compositionally biased region" description="Basic and acidic residues" evidence="9">
    <location>
        <begin position="31"/>
        <end position="42"/>
    </location>
</feature>
<dbReference type="GO" id="GO:0016592">
    <property type="term" value="C:mediator complex"/>
    <property type="evidence" value="ECO:0007669"/>
    <property type="project" value="InterPro"/>
</dbReference>
<keyword evidence="7" id="KW-0539">Nucleus</keyword>
<dbReference type="GO" id="GO:0003712">
    <property type="term" value="F:transcription coregulator activity"/>
    <property type="evidence" value="ECO:0007669"/>
    <property type="project" value="TreeGrafter"/>
</dbReference>
<evidence type="ECO:0000313" key="11">
    <source>
        <dbReference type="WBParaSite" id="MhA1_Contig763.frz3.gene1"/>
    </source>
</evidence>
<dbReference type="PANTHER" id="PTHR12898:SF1">
    <property type="entry name" value="MEDIATOR OF RNA POLYMERASE II TRANSCRIPTION SUBUNIT 24"/>
    <property type="match status" value="1"/>
</dbReference>
<evidence type="ECO:0000256" key="9">
    <source>
        <dbReference type="SAM" id="MobiDB-lite"/>
    </source>
</evidence>
<dbReference type="Proteomes" id="UP000095281">
    <property type="component" value="Unplaced"/>
</dbReference>
<feature type="region of interest" description="Disordered" evidence="9">
    <location>
        <begin position="31"/>
        <end position="52"/>
    </location>
</feature>
<protein>
    <recommendedName>
        <fullName evidence="3">Mediator of RNA polymerase II transcription subunit 24</fullName>
    </recommendedName>
    <alternativeName>
        <fullName evidence="8">Mediator complex subunit 24</fullName>
    </alternativeName>
</protein>
<keyword evidence="4" id="KW-0805">Transcription regulation</keyword>
<feature type="region of interest" description="Disordered" evidence="9">
    <location>
        <begin position="476"/>
        <end position="496"/>
    </location>
</feature>
<reference evidence="11" key="1">
    <citation type="submission" date="2016-11" db="UniProtKB">
        <authorList>
            <consortium name="WormBaseParasite"/>
        </authorList>
    </citation>
    <scope>IDENTIFICATION</scope>
</reference>
<keyword evidence="10" id="KW-1185">Reference proteome</keyword>
<comment type="subcellular location">
    <subcellularLocation>
        <location evidence="1">Nucleus</location>
    </subcellularLocation>
</comment>
<evidence type="ECO:0000256" key="1">
    <source>
        <dbReference type="ARBA" id="ARBA00004123"/>
    </source>
</evidence>
<evidence type="ECO:0000256" key="8">
    <source>
        <dbReference type="ARBA" id="ARBA00031960"/>
    </source>
</evidence>
<evidence type="ECO:0000256" key="6">
    <source>
        <dbReference type="ARBA" id="ARBA00023163"/>
    </source>
</evidence>
<dbReference type="OMA" id="NAINHHE"/>